<feature type="compositionally biased region" description="Polar residues" evidence="1">
    <location>
        <begin position="445"/>
        <end position="458"/>
    </location>
</feature>
<name>A0A9P4M9U0_9PEZI</name>
<feature type="region of interest" description="Disordered" evidence="1">
    <location>
        <begin position="1075"/>
        <end position="1103"/>
    </location>
</feature>
<dbReference type="Proteomes" id="UP000799772">
    <property type="component" value="Unassembled WGS sequence"/>
</dbReference>
<reference evidence="2" key="1">
    <citation type="journal article" date="2020" name="Stud. Mycol.">
        <title>101 Dothideomycetes genomes: a test case for predicting lifestyles and emergence of pathogens.</title>
        <authorList>
            <person name="Haridas S."/>
            <person name="Albert R."/>
            <person name="Binder M."/>
            <person name="Bloem J."/>
            <person name="Labutti K."/>
            <person name="Salamov A."/>
            <person name="Andreopoulos B."/>
            <person name="Baker S."/>
            <person name="Barry K."/>
            <person name="Bills G."/>
            <person name="Bluhm B."/>
            <person name="Cannon C."/>
            <person name="Castanera R."/>
            <person name="Culley D."/>
            <person name="Daum C."/>
            <person name="Ezra D."/>
            <person name="Gonzalez J."/>
            <person name="Henrissat B."/>
            <person name="Kuo A."/>
            <person name="Liang C."/>
            <person name="Lipzen A."/>
            <person name="Lutzoni F."/>
            <person name="Magnuson J."/>
            <person name="Mondo S."/>
            <person name="Nolan M."/>
            <person name="Ohm R."/>
            <person name="Pangilinan J."/>
            <person name="Park H.-J."/>
            <person name="Ramirez L."/>
            <person name="Alfaro M."/>
            <person name="Sun H."/>
            <person name="Tritt A."/>
            <person name="Yoshinaga Y."/>
            <person name="Zwiers L.-H."/>
            <person name="Turgeon B."/>
            <person name="Goodwin S."/>
            <person name="Spatafora J."/>
            <person name="Crous P."/>
            <person name="Grigoriev I."/>
        </authorList>
    </citation>
    <scope>NUCLEOTIDE SEQUENCE</scope>
    <source>
        <strain evidence="2">CBS 133067</strain>
    </source>
</reference>
<feature type="region of interest" description="Disordered" evidence="1">
    <location>
        <begin position="1"/>
        <end position="346"/>
    </location>
</feature>
<proteinExistence type="predicted"/>
<feature type="compositionally biased region" description="Basic residues" evidence="1">
    <location>
        <begin position="120"/>
        <end position="145"/>
    </location>
</feature>
<dbReference type="OrthoDB" id="3946221at2759"/>
<feature type="compositionally biased region" description="Polar residues" evidence="1">
    <location>
        <begin position="31"/>
        <end position="61"/>
    </location>
</feature>
<feature type="compositionally biased region" description="Basic and acidic residues" evidence="1">
    <location>
        <begin position="157"/>
        <end position="166"/>
    </location>
</feature>
<keyword evidence="3" id="KW-1185">Reference proteome</keyword>
<feature type="compositionally biased region" description="Acidic residues" evidence="1">
    <location>
        <begin position="1041"/>
        <end position="1052"/>
    </location>
</feature>
<feature type="region of interest" description="Disordered" evidence="1">
    <location>
        <begin position="570"/>
        <end position="607"/>
    </location>
</feature>
<feature type="compositionally biased region" description="Basic and acidic residues" evidence="1">
    <location>
        <begin position="264"/>
        <end position="277"/>
    </location>
</feature>
<evidence type="ECO:0000256" key="1">
    <source>
        <dbReference type="SAM" id="MobiDB-lite"/>
    </source>
</evidence>
<feature type="region of interest" description="Disordered" evidence="1">
    <location>
        <begin position="875"/>
        <end position="894"/>
    </location>
</feature>
<sequence>MARTESSELSSPDPLALSPTISRRPGCLSSPLRSTSGNVMRKTATPTRNMTSPAKTITMSTGKAHGASPWKIRVTVEAQPEDCEDNDENDPFRVSVTKPKGRGRTVKVPLKGPDSSPTSKRGRQRAPAGKKTRRARTPVRRKRTSVTKVDSEDDSQDDSRDQDFTLKPKSKKGRRKQSISKLILGSDIDTSEHTDHSVQPLQTEDISTVEDSELPSHDHPDALDMPEIPSPPTFSSINTRPERYPLESPAAQNPSPAVPSQLPEVKRRLSNDRKPEKAIPTPTKKPSPSKDHTPPKRTARPSFNFTKLTPVGRRAQETPTESQDEGDDSVSEVHYQSIKGRQCMPKEIIAIEDEEEDATMDAERSSDDEDDIAPAEYEVGEKTMLDSEGFSMVSLESVETGRDVTTTADTLQPEKSQMSVREITQLPRNISISTTVSSSEEHGSQLLTPSPSGSSMANIESRPGTPSIMPSSPPAVRASEEHTPSFARPSLSQPPQIAVPSSHHRVTTPQMSKVAGLGMALQGIVKSPILLSCTTKSKESADSADNSLFHGFSANTRRQLHAGLKLGEELARRSPCPASVSSSNGSTGSVNYPRLPTPEDNEQASVTVPLPPTEKVDIQYPSMSAAQPDDHLSSSVRSYDEMSWMPTTAPKDRPTCISPDSMEAQWQREREAVSRQIEQADPNEVIVVNDKEDTDEGISELSVVTDLDEKEDDLSKLEQLFSDDSNAQVRRPKISRTWRRRSSGGFAYRDEPPLGSSPRALRHKESGGSSSSSDAVTTLWQPGTRIDTVRKPRSRPHRSPPSVPVLVPVRVETSSSTETLTSSTSASTPSLEPATTTETLTSTSEGSVQTPLESPGVNDSMTSDDTGLFWHRNLPAVFKEKPRPRPRKSSSMLKSDKLDLSALLTLETPIDVSPLRTPGRGFETPTKVVHTPVQDFQTPTKVLHTPVTGLLTPKRDLLTPGLRSALKTPGMSRTYDGSPLKSVVRVSFADVDEMHEISALSSSGIEMEELETSVCDTMASDVRQLHAEMLVSHYVGQQRDSEDEGEVEESETTTELTNGKSSMIDVFGRSISEHSMSNVSEDSEAQVSDSAEDEEIDEAITPRRSRLSIQPTRVYQPLFEEGYSQTDAEIVREVIEKGSASTDPGIVNRLASYLWSYLPFTGAKITARINHPLLADLPLLPRVEPWTKTHYKVLDRLYRSFKKSPKLFSPEHPINTCLASVIEKKQRYRSGSTNSWQEFSFADWNDAEIKNWGYEVHLTESHIVVAALYSQLLALNNVGEYEQLAGTKIVMGDCNPGLAGQDIGVDKIVFRLFSLIHGEMVRADEKKGKKIGRSKGTGWYRFKGEQEWRNYM</sequence>
<feature type="region of interest" description="Disordered" evidence="1">
    <location>
        <begin position="434"/>
        <end position="510"/>
    </location>
</feature>
<dbReference type="EMBL" id="ML978125">
    <property type="protein sequence ID" value="KAF2099717.1"/>
    <property type="molecule type" value="Genomic_DNA"/>
</dbReference>
<feature type="region of interest" description="Disordered" evidence="1">
    <location>
        <begin position="744"/>
        <end position="866"/>
    </location>
</feature>
<protein>
    <submittedName>
        <fullName evidence="2">Uncharacterized protein</fullName>
    </submittedName>
</protein>
<feature type="compositionally biased region" description="Polar residues" evidence="1">
    <location>
        <begin position="846"/>
        <end position="865"/>
    </location>
</feature>
<feature type="compositionally biased region" description="Basic residues" evidence="1">
    <location>
        <begin position="168"/>
        <end position="178"/>
    </location>
</feature>
<feature type="region of interest" description="Disordered" evidence="1">
    <location>
        <begin position="1035"/>
        <end position="1063"/>
    </location>
</feature>
<feature type="compositionally biased region" description="Low complexity" evidence="1">
    <location>
        <begin position="804"/>
        <end position="845"/>
    </location>
</feature>
<comment type="caution">
    <text evidence="2">The sequence shown here is derived from an EMBL/GenBank/DDBJ whole genome shotgun (WGS) entry which is preliminary data.</text>
</comment>
<evidence type="ECO:0000313" key="2">
    <source>
        <dbReference type="EMBL" id="KAF2099717.1"/>
    </source>
</evidence>
<feature type="compositionally biased region" description="Low complexity" evidence="1">
    <location>
        <begin position="579"/>
        <end position="591"/>
    </location>
</feature>
<gene>
    <name evidence="2" type="ORF">NA57DRAFT_75220</name>
</gene>
<evidence type="ECO:0000313" key="3">
    <source>
        <dbReference type="Proteomes" id="UP000799772"/>
    </source>
</evidence>
<accession>A0A9P4M9U0</accession>
<organism evidence="2 3">
    <name type="scientific">Rhizodiscina lignyota</name>
    <dbReference type="NCBI Taxonomy" id="1504668"/>
    <lineage>
        <taxon>Eukaryota</taxon>
        <taxon>Fungi</taxon>
        <taxon>Dikarya</taxon>
        <taxon>Ascomycota</taxon>
        <taxon>Pezizomycotina</taxon>
        <taxon>Dothideomycetes</taxon>
        <taxon>Pleosporomycetidae</taxon>
        <taxon>Aulographales</taxon>
        <taxon>Rhizodiscinaceae</taxon>
        <taxon>Rhizodiscina</taxon>
    </lineage>
</organism>
<feature type="compositionally biased region" description="Polar residues" evidence="1">
    <location>
        <begin position="197"/>
        <end position="206"/>
    </location>
</feature>
<feature type="compositionally biased region" description="Acidic residues" evidence="1">
    <location>
        <begin position="79"/>
        <end position="89"/>
    </location>
</feature>